<evidence type="ECO:0000256" key="1">
    <source>
        <dbReference type="SAM" id="Phobius"/>
    </source>
</evidence>
<protein>
    <recommendedName>
        <fullName evidence="4">G-protein coupled receptors family 1 profile domain-containing protein</fullName>
    </recommendedName>
</protein>
<dbReference type="AlphaFoldDB" id="A0A4P9ZYQ1"/>
<feature type="transmembrane region" description="Helical" evidence="1">
    <location>
        <begin position="94"/>
        <end position="116"/>
    </location>
</feature>
<dbReference type="EMBL" id="ML002321">
    <property type="protein sequence ID" value="RKP38874.1"/>
    <property type="molecule type" value="Genomic_DNA"/>
</dbReference>
<keyword evidence="1" id="KW-0812">Transmembrane</keyword>
<feature type="transmembrane region" description="Helical" evidence="1">
    <location>
        <begin position="170"/>
        <end position="193"/>
    </location>
</feature>
<dbReference type="Proteomes" id="UP000268162">
    <property type="component" value="Unassembled WGS sequence"/>
</dbReference>
<proteinExistence type="predicted"/>
<accession>A0A4P9ZYQ1</accession>
<sequence>MNSSTIIAPHDFQRANLMQPVMDVPKSGLQKRMLYTTLFSIMFVLLSHNIFQLIALVRRNPQAIHIVCLAMNSSLFLLGVVISLRDPLAYSCELYSGLIFTIYVTGIAFAGTILLMKAYYASGFSKMILGWTIAFQAGTVAAHIVASACTTVTTNHSTFMCDIEFDRTSFVISMATDCLFNCTMSAIFLVYIFRAYSAFNSAPYMILFRDGMLFWLATSLFPIIISLASFTTTVYEFVTGLSIIYRKWEGLHGNV</sequence>
<feature type="transmembrane region" description="Helical" evidence="1">
    <location>
        <begin position="213"/>
        <end position="238"/>
    </location>
</feature>
<feature type="transmembrane region" description="Helical" evidence="1">
    <location>
        <begin position="34"/>
        <end position="57"/>
    </location>
</feature>
<keyword evidence="3" id="KW-1185">Reference proteome</keyword>
<evidence type="ECO:0000313" key="3">
    <source>
        <dbReference type="Proteomes" id="UP000268162"/>
    </source>
</evidence>
<keyword evidence="1" id="KW-1133">Transmembrane helix</keyword>
<keyword evidence="1" id="KW-0472">Membrane</keyword>
<feature type="transmembrane region" description="Helical" evidence="1">
    <location>
        <begin position="128"/>
        <end position="149"/>
    </location>
</feature>
<organism evidence="2 3">
    <name type="scientific">Dimargaris cristalligena</name>
    <dbReference type="NCBI Taxonomy" id="215637"/>
    <lineage>
        <taxon>Eukaryota</taxon>
        <taxon>Fungi</taxon>
        <taxon>Fungi incertae sedis</taxon>
        <taxon>Zoopagomycota</taxon>
        <taxon>Kickxellomycotina</taxon>
        <taxon>Dimargaritomycetes</taxon>
        <taxon>Dimargaritales</taxon>
        <taxon>Dimargaritaceae</taxon>
        <taxon>Dimargaris</taxon>
    </lineage>
</organism>
<reference evidence="3" key="1">
    <citation type="journal article" date="2018" name="Nat. Microbiol.">
        <title>Leveraging single-cell genomics to expand the fungal tree of life.</title>
        <authorList>
            <person name="Ahrendt S.R."/>
            <person name="Quandt C.A."/>
            <person name="Ciobanu D."/>
            <person name="Clum A."/>
            <person name="Salamov A."/>
            <person name="Andreopoulos B."/>
            <person name="Cheng J.F."/>
            <person name="Woyke T."/>
            <person name="Pelin A."/>
            <person name="Henrissat B."/>
            <person name="Reynolds N.K."/>
            <person name="Benny G.L."/>
            <person name="Smith M.E."/>
            <person name="James T.Y."/>
            <person name="Grigoriev I.V."/>
        </authorList>
    </citation>
    <scope>NUCLEOTIDE SEQUENCE [LARGE SCALE GENOMIC DNA]</scope>
    <source>
        <strain evidence="3">RSA 468</strain>
    </source>
</reference>
<feature type="transmembrane region" description="Helical" evidence="1">
    <location>
        <begin position="63"/>
        <end position="82"/>
    </location>
</feature>
<name>A0A4P9ZYQ1_9FUNG</name>
<gene>
    <name evidence="2" type="ORF">BJ085DRAFT_34559</name>
</gene>
<evidence type="ECO:0000313" key="2">
    <source>
        <dbReference type="EMBL" id="RKP38874.1"/>
    </source>
</evidence>
<evidence type="ECO:0008006" key="4">
    <source>
        <dbReference type="Google" id="ProtNLM"/>
    </source>
</evidence>